<evidence type="ECO:0000313" key="1">
    <source>
        <dbReference type="Proteomes" id="UP000504606"/>
    </source>
</evidence>
<accession>A0A6J1RWM7</accession>
<dbReference type="OrthoDB" id="8755372at2759"/>
<protein>
    <submittedName>
        <fullName evidence="2">Small integral membrane protein 20</fullName>
    </submittedName>
</protein>
<dbReference type="AlphaFoldDB" id="A0A6J1RWM7"/>
<dbReference type="GO" id="GO:0005743">
    <property type="term" value="C:mitochondrial inner membrane"/>
    <property type="evidence" value="ECO:0007669"/>
    <property type="project" value="TreeGrafter"/>
</dbReference>
<dbReference type="InterPro" id="IPR027917">
    <property type="entry name" value="MITRAC7/Phoenixin"/>
</dbReference>
<dbReference type="Proteomes" id="UP000504606">
    <property type="component" value="Unplaced"/>
</dbReference>
<dbReference type="GeneID" id="113203088"/>
<name>A0A6J1RWM7_FRAOC</name>
<evidence type="ECO:0000313" key="2">
    <source>
        <dbReference type="RefSeq" id="XP_026273364.1"/>
    </source>
</evidence>
<organism evidence="1 2">
    <name type="scientific">Frankliniella occidentalis</name>
    <name type="common">Western flower thrips</name>
    <name type="synonym">Euthrips occidentalis</name>
    <dbReference type="NCBI Taxonomy" id="133901"/>
    <lineage>
        <taxon>Eukaryota</taxon>
        <taxon>Metazoa</taxon>
        <taxon>Ecdysozoa</taxon>
        <taxon>Arthropoda</taxon>
        <taxon>Hexapoda</taxon>
        <taxon>Insecta</taxon>
        <taxon>Pterygota</taxon>
        <taxon>Neoptera</taxon>
        <taxon>Paraneoptera</taxon>
        <taxon>Thysanoptera</taxon>
        <taxon>Terebrantia</taxon>
        <taxon>Thripoidea</taxon>
        <taxon>Thripidae</taxon>
        <taxon>Frankliniella</taxon>
    </lineage>
</organism>
<dbReference type="PANTHER" id="PTHR34923">
    <property type="entry name" value="SMALL INTEGRAL MEMBRANE PROTEIN 20"/>
    <property type="match status" value="1"/>
</dbReference>
<gene>
    <name evidence="2" type="primary">LOC113203088</name>
</gene>
<dbReference type="GO" id="GO:0033617">
    <property type="term" value="P:mitochondrial respiratory chain complex IV assembly"/>
    <property type="evidence" value="ECO:0007669"/>
    <property type="project" value="InterPro"/>
</dbReference>
<sequence length="80" mass="9379">MTTQRKLVTVGIVAALGLASYGVIIYPMQHAEEYRKVQESWRADIDRDKIQPGGMRVWSDPFQERKKEVPLYMQKPRKEE</sequence>
<dbReference type="RefSeq" id="XP_026273364.1">
    <property type="nucleotide sequence ID" value="XM_026417579.2"/>
</dbReference>
<reference evidence="2" key="1">
    <citation type="submission" date="2025-08" db="UniProtKB">
        <authorList>
            <consortium name="RefSeq"/>
        </authorList>
    </citation>
    <scope>IDENTIFICATION</scope>
</reference>
<dbReference type="KEGG" id="foc:113203088"/>
<proteinExistence type="predicted"/>
<dbReference type="Pfam" id="PF15061">
    <property type="entry name" value="MITRAC7_Phoenixin"/>
    <property type="match status" value="1"/>
</dbReference>
<dbReference type="PANTHER" id="PTHR34923:SF1">
    <property type="entry name" value="SMALL INTEGRAL MEMBRANE PROTEIN 20"/>
    <property type="match status" value="1"/>
</dbReference>
<keyword evidence="1" id="KW-1185">Reference proteome</keyword>